<dbReference type="RefSeq" id="WP_121217098.1">
    <property type="nucleotide sequence ID" value="NZ_RBIG01000001.1"/>
</dbReference>
<evidence type="ECO:0000256" key="3">
    <source>
        <dbReference type="ARBA" id="ARBA00022448"/>
    </source>
</evidence>
<dbReference type="AlphaFoldDB" id="A0A420WP05"/>
<keyword evidence="4" id="KW-1003">Cell membrane</keyword>
<keyword evidence="7 9" id="KW-1133">Transmembrane helix</keyword>
<dbReference type="Gene3D" id="1.10.3720.10">
    <property type="entry name" value="MetI-like"/>
    <property type="match status" value="1"/>
</dbReference>
<dbReference type="InterPro" id="IPR035906">
    <property type="entry name" value="MetI-like_sf"/>
</dbReference>
<feature type="transmembrane region" description="Helical" evidence="9">
    <location>
        <begin position="62"/>
        <end position="87"/>
    </location>
</feature>
<evidence type="ECO:0000256" key="9">
    <source>
        <dbReference type="RuleBase" id="RU363032"/>
    </source>
</evidence>
<protein>
    <submittedName>
        <fullName evidence="11">Polar amino acid transport system permease protein</fullName>
    </submittedName>
</protein>
<dbReference type="PANTHER" id="PTHR30614">
    <property type="entry name" value="MEMBRANE COMPONENT OF AMINO ACID ABC TRANSPORTER"/>
    <property type="match status" value="1"/>
</dbReference>
<sequence>MSGLDIFLDAFFNQKVIDRYLPDILWGMVVTVQAAAAVVVTGILAGLLLAAIRSFHIRPLNWMIVGFVDIFRALPPLVVILIVYFGLPNVGINLSSFAVLWLVLSLVLAAFSEEIFWAGIASIRKGQWEAAHSTGLTLAQTLAYIILPQAVRLTVPPLTNRTIAITKNTALGAVIGVPEILMQAQTAQSFSGNATPLLLGSLAYVALFVPVVILGRWLETRFAWDRA</sequence>
<evidence type="ECO:0000313" key="11">
    <source>
        <dbReference type="EMBL" id="RKQ72595.1"/>
    </source>
</evidence>
<dbReference type="EMBL" id="RBIG01000001">
    <property type="protein sequence ID" value="RKQ72595.1"/>
    <property type="molecule type" value="Genomic_DNA"/>
</dbReference>
<feature type="transmembrane region" description="Helical" evidence="9">
    <location>
        <begin position="24"/>
        <end position="50"/>
    </location>
</feature>
<name>A0A420WP05_9PROT</name>
<dbReference type="Pfam" id="PF00528">
    <property type="entry name" value="BPD_transp_1"/>
    <property type="match status" value="1"/>
</dbReference>
<evidence type="ECO:0000313" key="12">
    <source>
        <dbReference type="Proteomes" id="UP000277424"/>
    </source>
</evidence>
<reference evidence="11 12" key="1">
    <citation type="submission" date="2018-10" db="EMBL/GenBank/DDBJ databases">
        <title>Comparative analysis of microorganisms from saline springs in Andes Mountain Range, Colombia.</title>
        <authorList>
            <person name="Rubin E."/>
        </authorList>
    </citation>
    <scope>NUCLEOTIDE SEQUENCE [LARGE SCALE GENOMIC DNA]</scope>
    <source>
        <strain evidence="11 12">USBA 36</strain>
    </source>
</reference>
<dbReference type="InterPro" id="IPR043429">
    <property type="entry name" value="ArtM/GltK/GlnP/TcyL/YhdX-like"/>
</dbReference>
<keyword evidence="3 9" id="KW-0813">Transport</keyword>
<gene>
    <name evidence="11" type="ORF">BCL74_0363</name>
</gene>
<dbReference type="GO" id="GO:0043190">
    <property type="term" value="C:ATP-binding cassette (ABC) transporter complex"/>
    <property type="evidence" value="ECO:0007669"/>
    <property type="project" value="InterPro"/>
</dbReference>
<keyword evidence="6" id="KW-0029">Amino-acid transport</keyword>
<proteinExistence type="inferred from homology"/>
<dbReference type="CDD" id="cd06261">
    <property type="entry name" value="TM_PBP2"/>
    <property type="match status" value="1"/>
</dbReference>
<dbReference type="Proteomes" id="UP000277424">
    <property type="component" value="Unassembled WGS sequence"/>
</dbReference>
<organism evidence="11 12">
    <name type="scientific">Oceanibaculum indicum</name>
    <dbReference type="NCBI Taxonomy" id="526216"/>
    <lineage>
        <taxon>Bacteria</taxon>
        <taxon>Pseudomonadati</taxon>
        <taxon>Pseudomonadota</taxon>
        <taxon>Alphaproteobacteria</taxon>
        <taxon>Rhodospirillales</taxon>
        <taxon>Oceanibaculaceae</taxon>
        <taxon>Oceanibaculum</taxon>
    </lineage>
</organism>
<dbReference type="NCBIfam" id="TIGR01726">
    <property type="entry name" value="HEQRo_perm_3TM"/>
    <property type="match status" value="1"/>
</dbReference>
<dbReference type="PANTHER" id="PTHR30614:SF0">
    <property type="entry name" value="L-CYSTINE TRANSPORT SYSTEM PERMEASE PROTEIN TCYL"/>
    <property type="match status" value="1"/>
</dbReference>
<dbReference type="GO" id="GO:0006865">
    <property type="term" value="P:amino acid transport"/>
    <property type="evidence" value="ECO:0007669"/>
    <property type="project" value="UniProtKB-KW"/>
</dbReference>
<dbReference type="GO" id="GO:0022857">
    <property type="term" value="F:transmembrane transporter activity"/>
    <property type="evidence" value="ECO:0007669"/>
    <property type="project" value="InterPro"/>
</dbReference>
<dbReference type="OrthoDB" id="9809799at2"/>
<evidence type="ECO:0000256" key="1">
    <source>
        <dbReference type="ARBA" id="ARBA00004429"/>
    </source>
</evidence>
<feature type="transmembrane region" description="Helical" evidence="9">
    <location>
        <begin position="99"/>
        <end position="118"/>
    </location>
</feature>
<dbReference type="SUPFAM" id="SSF161098">
    <property type="entry name" value="MetI-like"/>
    <property type="match status" value="1"/>
</dbReference>
<dbReference type="InterPro" id="IPR000515">
    <property type="entry name" value="MetI-like"/>
</dbReference>
<comment type="similarity">
    <text evidence="2">Belongs to the binding-protein-dependent transport system permease family. HisMQ subfamily.</text>
</comment>
<dbReference type="PROSITE" id="PS50928">
    <property type="entry name" value="ABC_TM1"/>
    <property type="match status" value="1"/>
</dbReference>
<evidence type="ECO:0000256" key="2">
    <source>
        <dbReference type="ARBA" id="ARBA00010072"/>
    </source>
</evidence>
<dbReference type="InterPro" id="IPR010065">
    <property type="entry name" value="AA_ABC_transptr_permease_3TM"/>
</dbReference>
<keyword evidence="8 9" id="KW-0472">Membrane</keyword>
<evidence type="ECO:0000256" key="6">
    <source>
        <dbReference type="ARBA" id="ARBA00022970"/>
    </source>
</evidence>
<evidence type="ECO:0000259" key="10">
    <source>
        <dbReference type="PROSITE" id="PS50928"/>
    </source>
</evidence>
<evidence type="ECO:0000256" key="4">
    <source>
        <dbReference type="ARBA" id="ARBA00022475"/>
    </source>
</evidence>
<evidence type="ECO:0000256" key="8">
    <source>
        <dbReference type="ARBA" id="ARBA00023136"/>
    </source>
</evidence>
<evidence type="ECO:0000256" key="7">
    <source>
        <dbReference type="ARBA" id="ARBA00022989"/>
    </source>
</evidence>
<comment type="caution">
    <text evidence="11">The sequence shown here is derived from an EMBL/GenBank/DDBJ whole genome shotgun (WGS) entry which is preliminary data.</text>
</comment>
<feature type="transmembrane region" description="Helical" evidence="9">
    <location>
        <begin position="197"/>
        <end position="218"/>
    </location>
</feature>
<accession>A0A420WP05</accession>
<keyword evidence="5 9" id="KW-0812">Transmembrane</keyword>
<comment type="subcellular location">
    <subcellularLocation>
        <location evidence="1">Cell inner membrane</location>
        <topology evidence="1">Multi-pass membrane protein</topology>
    </subcellularLocation>
    <subcellularLocation>
        <location evidence="9">Cell membrane</location>
        <topology evidence="9">Multi-pass membrane protein</topology>
    </subcellularLocation>
</comment>
<evidence type="ECO:0000256" key="5">
    <source>
        <dbReference type="ARBA" id="ARBA00022692"/>
    </source>
</evidence>
<feature type="domain" description="ABC transmembrane type-1" evidence="10">
    <location>
        <begin position="28"/>
        <end position="215"/>
    </location>
</feature>